<name>A0AA88A2B4_FICCA</name>
<dbReference type="PANTHER" id="PTHR45651">
    <property type="entry name" value="CYCLIC NUCLEOTIDE-GATED ION CHANNEL 15-RELATED-RELATED"/>
    <property type="match status" value="1"/>
</dbReference>
<dbReference type="PANTHER" id="PTHR45651:SF68">
    <property type="entry name" value="ION TRANSPORT DOMAIN-CONTAINING PROTEIN"/>
    <property type="match status" value="1"/>
</dbReference>
<keyword evidence="2" id="KW-0407">Ion channel</keyword>
<organism evidence="4 5">
    <name type="scientific">Ficus carica</name>
    <name type="common">Common fig</name>
    <dbReference type="NCBI Taxonomy" id="3494"/>
    <lineage>
        <taxon>Eukaryota</taxon>
        <taxon>Viridiplantae</taxon>
        <taxon>Streptophyta</taxon>
        <taxon>Embryophyta</taxon>
        <taxon>Tracheophyta</taxon>
        <taxon>Spermatophyta</taxon>
        <taxon>Magnoliopsida</taxon>
        <taxon>eudicotyledons</taxon>
        <taxon>Gunneridae</taxon>
        <taxon>Pentapetalae</taxon>
        <taxon>rosids</taxon>
        <taxon>fabids</taxon>
        <taxon>Rosales</taxon>
        <taxon>Moraceae</taxon>
        <taxon>Ficeae</taxon>
        <taxon>Ficus</taxon>
    </lineage>
</organism>
<keyword evidence="1" id="KW-0406">Ion transport</keyword>
<dbReference type="Proteomes" id="UP001187192">
    <property type="component" value="Unassembled WGS sequence"/>
</dbReference>
<dbReference type="GO" id="GO:0016020">
    <property type="term" value="C:membrane"/>
    <property type="evidence" value="ECO:0007669"/>
    <property type="project" value="UniProtKB-SubCell"/>
</dbReference>
<sequence>MNDQVLEVICNHLKPVIYNESSYIIREEDPLDRMLFITQGTAWAYKNSSITDHHVNSINGDDQSFNGNSMNSSSSSHTRTRRLKRCDYFGEELLLWSLTHSTISEFPISTTNVKSHTKVEAFAFMANDLMNAGL</sequence>
<dbReference type="GO" id="GO:0034220">
    <property type="term" value="P:monoatomic ion transmembrane transport"/>
    <property type="evidence" value="ECO:0007669"/>
    <property type="project" value="UniProtKB-KW"/>
</dbReference>
<reference evidence="4" key="1">
    <citation type="submission" date="2023-07" db="EMBL/GenBank/DDBJ databases">
        <title>draft genome sequence of fig (Ficus carica).</title>
        <authorList>
            <person name="Takahashi T."/>
            <person name="Nishimura K."/>
        </authorList>
    </citation>
    <scope>NUCLEOTIDE SEQUENCE</scope>
</reference>
<evidence type="ECO:0000256" key="2">
    <source>
        <dbReference type="ARBA" id="ARBA00023303"/>
    </source>
</evidence>
<dbReference type="InterPro" id="IPR000595">
    <property type="entry name" value="cNMP-bd_dom"/>
</dbReference>
<comment type="caution">
    <text evidence="4">The sequence shown here is derived from an EMBL/GenBank/DDBJ whole genome shotgun (WGS) entry which is preliminary data.</text>
</comment>
<dbReference type="InterPro" id="IPR018490">
    <property type="entry name" value="cNMP-bd_dom_sf"/>
</dbReference>
<keyword evidence="5" id="KW-1185">Reference proteome</keyword>
<evidence type="ECO:0000259" key="3">
    <source>
        <dbReference type="PROSITE" id="PS50042"/>
    </source>
</evidence>
<gene>
    <name evidence="4" type="ORF">TIFTF001_013635</name>
</gene>
<dbReference type="SUPFAM" id="SSF51206">
    <property type="entry name" value="cAMP-binding domain-like"/>
    <property type="match status" value="1"/>
</dbReference>
<dbReference type="EMBL" id="BTGU01000018">
    <property type="protein sequence ID" value="GMN44434.1"/>
    <property type="molecule type" value="Genomic_DNA"/>
</dbReference>
<keyword evidence="1" id="KW-0813">Transport</keyword>
<dbReference type="InterPro" id="IPR014710">
    <property type="entry name" value="RmlC-like_jellyroll"/>
</dbReference>
<dbReference type="AlphaFoldDB" id="A0AA88A2B4"/>
<dbReference type="PROSITE" id="PS50042">
    <property type="entry name" value="CNMP_BINDING_3"/>
    <property type="match status" value="1"/>
</dbReference>
<accession>A0AA88A2B4</accession>
<feature type="domain" description="Cyclic nucleotide-binding" evidence="3">
    <location>
        <begin position="1"/>
        <end position="95"/>
    </location>
</feature>
<evidence type="ECO:0000313" key="4">
    <source>
        <dbReference type="EMBL" id="GMN44434.1"/>
    </source>
</evidence>
<dbReference type="CDD" id="cd00038">
    <property type="entry name" value="CAP_ED"/>
    <property type="match status" value="1"/>
</dbReference>
<dbReference type="Gramene" id="FCD_00037254-RA">
    <property type="protein sequence ID" value="FCD_00037254-RA:cds"/>
    <property type="gene ID" value="FCD_00037254"/>
</dbReference>
<proteinExistence type="predicted"/>
<keyword evidence="1" id="KW-1071">Ligand-gated ion channel</keyword>
<dbReference type="Gene3D" id="2.60.120.10">
    <property type="entry name" value="Jelly Rolls"/>
    <property type="match status" value="1"/>
</dbReference>
<evidence type="ECO:0000313" key="5">
    <source>
        <dbReference type="Proteomes" id="UP001187192"/>
    </source>
</evidence>
<protein>
    <recommendedName>
        <fullName evidence="3">Cyclic nucleotide-binding domain-containing protein</fullName>
    </recommendedName>
</protein>
<evidence type="ECO:0000256" key="1">
    <source>
        <dbReference type="ARBA" id="ARBA00023286"/>
    </source>
</evidence>